<dbReference type="AlphaFoldDB" id="A0A3M7QF35"/>
<feature type="region of interest" description="Disordered" evidence="1">
    <location>
        <begin position="84"/>
        <end position="108"/>
    </location>
</feature>
<evidence type="ECO:0000256" key="1">
    <source>
        <dbReference type="SAM" id="MobiDB-lite"/>
    </source>
</evidence>
<sequence>MGKGNLSTTNLLSIHQANVSAPAPDIAIVQRKESTVDQTAEEEANIEDSYWLDDQHLNLHMDDSGDNLSESEFEPNYYFKTQIKTNLPGKNGTPRPVRCRKPPERYGY</sequence>
<evidence type="ECO:0000313" key="2">
    <source>
        <dbReference type="EMBL" id="RNA10047.1"/>
    </source>
</evidence>
<keyword evidence="3" id="KW-1185">Reference proteome</keyword>
<dbReference type="Proteomes" id="UP000276133">
    <property type="component" value="Unassembled WGS sequence"/>
</dbReference>
<organism evidence="2 3">
    <name type="scientific">Brachionus plicatilis</name>
    <name type="common">Marine rotifer</name>
    <name type="synonym">Brachionus muelleri</name>
    <dbReference type="NCBI Taxonomy" id="10195"/>
    <lineage>
        <taxon>Eukaryota</taxon>
        <taxon>Metazoa</taxon>
        <taxon>Spiralia</taxon>
        <taxon>Gnathifera</taxon>
        <taxon>Rotifera</taxon>
        <taxon>Eurotatoria</taxon>
        <taxon>Monogononta</taxon>
        <taxon>Pseudotrocha</taxon>
        <taxon>Ploima</taxon>
        <taxon>Brachionidae</taxon>
        <taxon>Brachionus</taxon>
    </lineage>
</organism>
<evidence type="ECO:0000313" key="3">
    <source>
        <dbReference type="Proteomes" id="UP000276133"/>
    </source>
</evidence>
<gene>
    <name evidence="2" type="ORF">BpHYR1_040335</name>
</gene>
<name>A0A3M7QF35_BRAPC</name>
<protein>
    <submittedName>
        <fullName evidence="2">Uncharacterized protein</fullName>
    </submittedName>
</protein>
<comment type="caution">
    <text evidence="2">The sequence shown here is derived from an EMBL/GenBank/DDBJ whole genome shotgun (WGS) entry which is preliminary data.</text>
</comment>
<dbReference type="EMBL" id="REGN01006310">
    <property type="protein sequence ID" value="RNA10047.1"/>
    <property type="molecule type" value="Genomic_DNA"/>
</dbReference>
<reference evidence="2 3" key="1">
    <citation type="journal article" date="2018" name="Sci. Rep.">
        <title>Genomic signatures of local adaptation to the degree of environmental predictability in rotifers.</title>
        <authorList>
            <person name="Franch-Gras L."/>
            <person name="Hahn C."/>
            <person name="Garcia-Roger E.M."/>
            <person name="Carmona M.J."/>
            <person name="Serra M."/>
            <person name="Gomez A."/>
        </authorList>
    </citation>
    <scope>NUCLEOTIDE SEQUENCE [LARGE SCALE GENOMIC DNA]</scope>
    <source>
        <strain evidence="2">HYR1</strain>
    </source>
</reference>
<accession>A0A3M7QF35</accession>
<proteinExistence type="predicted"/>